<dbReference type="GO" id="GO:0006355">
    <property type="term" value="P:regulation of DNA-templated transcription"/>
    <property type="evidence" value="ECO:0007669"/>
    <property type="project" value="UniProtKB-ARBA"/>
</dbReference>
<dbReference type="PATRIC" id="fig|754436.4.peg.1868"/>
<name>A0A0J1GNJ2_9GAMM</name>
<dbReference type="SMART" id="SM00344">
    <property type="entry name" value="HTH_ASNC"/>
    <property type="match status" value="1"/>
</dbReference>
<organism evidence="5 6">
    <name type="scientific">Photobacterium aphoticum</name>
    <dbReference type="NCBI Taxonomy" id="754436"/>
    <lineage>
        <taxon>Bacteria</taxon>
        <taxon>Pseudomonadati</taxon>
        <taxon>Pseudomonadota</taxon>
        <taxon>Gammaproteobacteria</taxon>
        <taxon>Vibrionales</taxon>
        <taxon>Vibrionaceae</taxon>
        <taxon>Photobacterium</taxon>
    </lineage>
</organism>
<dbReference type="Pfam" id="PF01037">
    <property type="entry name" value="AsnC_trans_reg"/>
    <property type="match status" value="1"/>
</dbReference>
<dbReference type="SUPFAM" id="SSF46785">
    <property type="entry name" value="Winged helix' DNA-binding domain"/>
    <property type="match status" value="1"/>
</dbReference>
<keyword evidence="2" id="KW-0238">DNA-binding</keyword>
<keyword evidence="1" id="KW-0805">Transcription regulation</keyword>
<dbReference type="EMBL" id="LDOV01000016">
    <property type="protein sequence ID" value="KLV01290.1"/>
    <property type="molecule type" value="Genomic_DNA"/>
</dbReference>
<dbReference type="InterPro" id="IPR000485">
    <property type="entry name" value="AsnC-type_HTH_dom"/>
</dbReference>
<dbReference type="InterPro" id="IPR011008">
    <property type="entry name" value="Dimeric_a/b-barrel"/>
</dbReference>
<dbReference type="InterPro" id="IPR019887">
    <property type="entry name" value="Tscrpt_reg_AsnC/Lrp_C"/>
</dbReference>
<dbReference type="SUPFAM" id="SSF54909">
    <property type="entry name" value="Dimeric alpha+beta barrel"/>
    <property type="match status" value="1"/>
</dbReference>
<dbReference type="InterPro" id="IPR011991">
    <property type="entry name" value="ArsR-like_HTH"/>
</dbReference>
<dbReference type="CDD" id="cd00090">
    <property type="entry name" value="HTH_ARSR"/>
    <property type="match status" value="1"/>
</dbReference>
<evidence type="ECO:0000256" key="1">
    <source>
        <dbReference type="ARBA" id="ARBA00023015"/>
    </source>
</evidence>
<evidence type="ECO:0000256" key="2">
    <source>
        <dbReference type="ARBA" id="ARBA00023125"/>
    </source>
</evidence>
<accession>A0A0J1GNJ2</accession>
<dbReference type="Gene3D" id="1.10.10.10">
    <property type="entry name" value="Winged helix-like DNA-binding domain superfamily/Winged helix DNA-binding domain"/>
    <property type="match status" value="1"/>
</dbReference>
<keyword evidence="6" id="KW-1185">Reference proteome</keyword>
<dbReference type="Proteomes" id="UP000036426">
    <property type="component" value="Unassembled WGS sequence"/>
</dbReference>
<dbReference type="Pfam" id="PF13412">
    <property type="entry name" value="HTH_24"/>
    <property type="match status" value="1"/>
</dbReference>
<evidence type="ECO:0000313" key="5">
    <source>
        <dbReference type="EMBL" id="KLV01290.1"/>
    </source>
</evidence>
<evidence type="ECO:0000313" key="6">
    <source>
        <dbReference type="Proteomes" id="UP000036426"/>
    </source>
</evidence>
<dbReference type="InterPro" id="IPR036390">
    <property type="entry name" value="WH_DNA-bd_sf"/>
</dbReference>
<dbReference type="InterPro" id="IPR019888">
    <property type="entry name" value="Tscrpt_reg_AsnC-like"/>
</dbReference>
<dbReference type="PANTHER" id="PTHR30154:SF34">
    <property type="entry name" value="TRANSCRIPTIONAL REGULATOR AZLB"/>
    <property type="match status" value="1"/>
</dbReference>
<dbReference type="InterPro" id="IPR036388">
    <property type="entry name" value="WH-like_DNA-bd_sf"/>
</dbReference>
<dbReference type="GO" id="GO:0043200">
    <property type="term" value="P:response to amino acid"/>
    <property type="evidence" value="ECO:0007669"/>
    <property type="project" value="TreeGrafter"/>
</dbReference>
<dbReference type="GO" id="GO:0043565">
    <property type="term" value="F:sequence-specific DNA binding"/>
    <property type="evidence" value="ECO:0007669"/>
    <property type="project" value="InterPro"/>
</dbReference>
<dbReference type="GO" id="GO:0005829">
    <property type="term" value="C:cytosol"/>
    <property type="evidence" value="ECO:0007669"/>
    <property type="project" value="TreeGrafter"/>
</dbReference>
<dbReference type="RefSeq" id="WP_047874090.1">
    <property type="nucleotide sequence ID" value="NZ_BMYC01000009.1"/>
</dbReference>
<evidence type="ECO:0000259" key="4">
    <source>
        <dbReference type="PROSITE" id="PS50956"/>
    </source>
</evidence>
<comment type="caution">
    <text evidence="5">The sequence shown here is derived from an EMBL/GenBank/DDBJ whole genome shotgun (WGS) entry which is preliminary data.</text>
</comment>
<keyword evidence="3" id="KW-0804">Transcription</keyword>
<dbReference type="Gene3D" id="3.30.70.920">
    <property type="match status" value="1"/>
</dbReference>
<evidence type="ECO:0000256" key="3">
    <source>
        <dbReference type="ARBA" id="ARBA00023163"/>
    </source>
</evidence>
<protein>
    <submittedName>
        <fullName evidence="5">AsnC family transcriptional regulator</fullName>
    </submittedName>
</protein>
<reference evidence="5 6" key="1">
    <citation type="submission" date="2015-05" db="EMBL/GenBank/DDBJ databases">
        <title>Photobacterium galathea sp. nov.</title>
        <authorList>
            <person name="Machado H."/>
            <person name="Gram L."/>
        </authorList>
    </citation>
    <scope>NUCLEOTIDE SEQUENCE [LARGE SCALE GENOMIC DNA]</scope>
    <source>
        <strain evidence="5 6">DSM 25995</strain>
    </source>
</reference>
<proteinExistence type="predicted"/>
<dbReference type="PRINTS" id="PR00033">
    <property type="entry name" value="HTHASNC"/>
</dbReference>
<dbReference type="PANTHER" id="PTHR30154">
    <property type="entry name" value="LEUCINE-RESPONSIVE REGULATORY PROTEIN"/>
    <property type="match status" value="1"/>
</dbReference>
<feature type="domain" description="HTH asnC-type" evidence="4">
    <location>
        <begin position="5"/>
        <end position="66"/>
    </location>
</feature>
<dbReference type="PROSITE" id="PS50956">
    <property type="entry name" value="HTH_ASNC_2"/>
    <property type="match status" value="1"/>
</dbReference>
<gene>
    <name evidence="5" type="ORF">ABT58_08850</name>
</gene>
<dbReference type="AlphaFoldDB" id="A0A0J1GNJ2"/>
<dbReference type="OrthoDB" id="8590699at2"/>
<sequence length="160" mass="18101">MNQLVDNFDRAILSILQKDNTTPLRIVAEQVHLSTASVQRRIKRLEENGVIQANTAVIAPEKVGQIITIMVEVHAVRTQASDMEDLKRSFSGPEIQQCYYVTGEADFMLILTVANMAEYEAISGRLFYNNPNVKWFRTIVVMDRVKATLDTPIPQCEPAY</sequence>